<evidence type="ECO:0008006" key="3">
    <source>
        <dbReference type="Google" id="ProtNLM"/>
    </source>
</evidence>
<gene>
    <name evidence="1" type="ORF">V9T40_004860</name>
</gene>
<dbReference type="Gene3D" id="3.30.420.40">
    <property type="match status" value="1"/>
</dbReference>
<dbReference type="InterPro" id="IPR043129">
    <property type="entry name" value="ATPase_NBD"/>
</dbReference>
<dbReference type="EMBL" id="JBBCAQ010000032">
    <property type="protein sequence ID" value="KAK7583897.1"/>
    <property type="molecule type" value="Genomic_DNA"/>
</dbReference>
<dbReference type="PANTHER" id="PTHR14187:SF46">
    <property type="entry name" value="HEAT SHOCK 70 KDA PROTEIN 12A"/>
    <property type="match status" value="1"/>
</dbReference>
<dbReference type="AlphaFoldDB" id="A0AAN9TD19"/>
<organism evidence="1 2">
    <name type="scientific">Parthenolecanium corni</name>
    <dbReference type="NCBI Taxonomy" id="536013"/>
    <lineage>
        <taxon>Eukaryota</taxon>
        <taxon>Metazoa</taxon>
        <taxon>Ecdysozoa</taxon>
        <taxon>Arthropoda</taxon>
        <taxon>Hexapoda</taxon>
        <taxon>Insecta</taxon>
        <taxon>Pterygota</taxon>
        <taxon>Neoptera</taxon>
        <taxon>Paraneoptera</taxon>
        <taxon>Hemiptera</taxon>
        <taxon>Sternorrhyncha</taxon>
        <taxon>Coccoidea</taxon>
        <taxon>Coccidae</taxon>
        <taxon>Parthenolecanium</taxon>
    </lineage>
</organism>
<evidence type="ECO:0000313" key="2">
    <source>
        <dbReference type="Proteomes" id="UP001367676"/>
    </source>
</evidence>
<sequence length="848" mass="97420">MIQCTRERDFRRIGYIFDDDTILEEMANMTAAENWKSVMAELHEKKIKSRDENRLSRPRNRIDSSFDSGIQQEYNSDNDEVCNSICMTLNRLVELSKEQQLQVNYSGSLSSIAEIDRFCSDDFSINRAKPCAVLNGGSKSNCNSVDRLSTSSYASESNNLVEEVYMKNSCSNENSIQIPCHTNLGRHSNQSSLSINHRHKSCSTQNLNTKDPTADRSIGSSTGKRIYVKNNTKNKIPSSTFDNLNVVVTIDIGSSYSGFAYYVNDSVPENIRIMQKYKGIIYWCTRSYPTCRNQSKLVYQLTICFIDHHMMKIPSVLLLNTKTEFHSFGHEAKNHFLHVEENSAYLSSHWLLFEKFKLQLINSYDINRECEIKAINGISIPALIVYSRTLRYFKCLAIHEISNFLQHSLDERQIQWIVSIPVTWSIQGKLFIQEAAINAGLCAAETSDKVHVVYEAEAVAAWCNILNWNMFTEEPPNPQCDVYYFLVVNCGGGNIEISLHETRNKDHCIISEIHKPSEMIYGSCSIRDEFIQLLSTVFGVDVINLIRYERPALLADLLHQFESCKIYSLNSSHKLVDIHFNQYFIEFYYKITGTQISQPIMNVDLEEISWNENGAMTISLSLFKAIFRPLLQKVIKFVGQILRNRKNSKPICHIYFTGGLTKFDFFREELEEAFSHESLIFFPEAAELCVMKGTIQKFRQENFKLSKIPYSYAIGVIKEFQEGVHPLEKLVVKDGHRWCCDLLDWLVRKNQILTDGEVILKRYTPTTSHQSCIVINIYAVEHDFSKFVTDQGVHSCGVLRLSTTPSDKILQHEILLQLIFTKDEFIINALDTVTGNFDHIQLDNLSYL</sequence>
<dbReference type="Proteomes" id="UP001367676">
    <property type="component" value="Unassembled WGS sequence"/>
</dbReference>
<proteinExistence type="predicted"/>
<comment type="caution">
    <text evidence="1">The sequence shown here is derived from an EMBL/GenBank/DDBJ whole genome shotgun (WGS) entry which is preliminary data.</text>
</comment>
<keyword evidence="2" id="KW-1185">Reference proteome</keyword>
<evidence type="ECO:0000313" key="1">
    <source>
        <dbReference type="EMBL" id="KAK7583897.1"/>
    </source>
</evidence>
<name>A0AAN9TD19_9HEMI</name>
<dbReference type="SUPFAM" id="SSF53067">
    <property type="entry name" value="Actin-like ATPase domain"/>
    <property type="match status" value="2"/>
</dbReference>
<accession>A0AAN9TD19</accession>
<protein>
    <recommendedName>
        <fullName evidence="3">Heat shock 70 kDa protein 12A</fullName>
    </recommendedName>
</protein>
<dbReference type="PANTHER" id="PTHR14187">
    <property type="entry name" value="ALPHA KINASE/ELONGATION FACTOR 2 KINASE"/>
    <property type="match status" value="1"/>
</dbReference>
<reference evidence="1 2" key="1">
    <citation type="submission" date="2024-03" db="EMBL/GenBank/DDBJ databases">
        <title>Adaptation during the transition from Ophiocordyceps entomopathogen to insect associate is accompanied by gene loss and intensified selection.</title>
        <authorList>
            <person name="Ward C.M."/>
            <person name="Onetto C.A."/>
            <person name="Borneman A.R."/>
        </authorList>
    </citation>
    <scope>NUCLEOTIDE SEQUENCE [LARGE SCALE GENOMIC DNA]</scope>
    <source>
        <strain evidence="1">AWRI1</strain>
        <tissue evidence="1">Single Adult Female</tissue>
    </source>
</reference>